<keyword evidence="4" id="KW-1185">Reference proteome</keyword>
<dbReference type="PANTHER" id="PTHR28208">
    <property type="entry name" value="PHOSPHATIDATE PHOSPHATASE APP1"/>
    <property type="match status" value="1"/>
</dbReference>
<feature type="region of interest" description="Disordered" evidence="1">
    <location>
        <begin position="158"/>
        <end position="187"/>
    </location>
</feature>
<dbReference type="OrthoDB" id="541883at2759"/>
<evidence type="ECO:0000259" key="2">
    <source>
        <dbReference type="Pfam" id="PF09949"/>
    </source>
</evidence>
<feature type="domain" description="Phosphatidate phosphatase APP1 catalytic" evidence="2">
    <location>
        <begin position="276"/>
        <end position="426"/>
    </location>
</feature>
<feature type="compositionally biased region" description="Pro residues" evidence="1">
    <location>
        <begin position="470"/>
        <end position="479"/>
    </location>
</feature>
<dbReference type="GO" id="GO:0030479">
    <property type="term" value="C:actin cortical patch"/>
    <property type="evidence" value="ECO:0007669"/>
    <property type="project" value="TreeGrafter"/>
</dbReference>
<dbReference type="GO" id="GO:0008195">
    <property type="term" value="F:phosphatidate phosphatase activity"/>
    <property type="evidence" value="ECO:0007669"/>
    <property type="project" value="InterPro"/>
</dbReference>
<proteinExistence type="predicted"/>
<name>A0A6C1EEZ5_SACPS</name>
<gene>
    <name evidence="3" type="primary">APP1_2</name>
    <name evidence="3" type="ORF">GRS66_010367</name>
</gene>
<evidence type="ECO:0000313" key="3">
    <source>
        <dbReference type="EMBL" id="QID87685.1"/>
    </source>
</evidence>
<dbReference type="PIRSF" id="PIRSF037464">
    <property type="entry name" value="UCP037464_APP1"/>
    <property type="match status" value="1"/>
</dbReference>
<feature type="compositionally biased region" description="Low complexity" evidence="1">
    <location>
        <begin position="163"/>
        <end position="179"/>
    </location>
</feature>
<dbReference type="Pfam" id="PF09949">
    <property type="entry name" value="APP1_cat"/>
    <property type="match status" value="1"/>
</dbReference>
<feature type="region of interest" description="Disordered" evidence="1">
    <location>
        <begin position="453"/>
        <end position="522"/>
    </location>
</feature>
<sequence length="591" mass="66377">MNGQDYDESSSSAAASTNPVSVDQRMGKKQRFMNLMRTTKDVYIPNLTSSISQKTMDGIRSTTNSFEGSNDMLPQLPYNTMISFYPTYTTTNLVDSDGVSAPRKDFETTVRCAVSYPGNPTSRRNRWLVSLCKQYLRTGTVEADIAAVVPARLEDDAEDLMDSQSSIDSSSSSKSGNTSPHTGTQEEDVLNERIQGFLARKVPNTPIVVDLLPKDSLRGDTASFFGTTDYYGNLLLKAETDFLPSKINITLDTPVAGRPDSISQSFPVNYVSPYGVGLISDIDDTIKHTGVTGDKRSMFRNVFIHDVKSWVIDGVPLWYKTLHDVADVDFFYVSNSPTQTFPILKSYIYTNYPPGPIFLKQYSGNFFSTIMTSSANRKIEPIMNILRDFPKKKFILVGDSGEHDLEAYTTTALQFPNQILAIYIRCCSNSMSDSPLHEQEVMREVNNIIELHQEPIQTPKSSLHTRRRPPPPPPPPPVPSSRKPSLTKEQTESIRLSRHNEVENTTNKAIPPPLPKRTLPNVEADDYCLPSSQNDYGMYGAFMDRKADEWKRRVMDSIQKLSNQDTTLMFFSDPAISLEDSIRRIREKYAS</sequence>
<dbReference type="PANTHER" id="PTHR28208:SF3">
    <property type="entry name" value="PHOSPHATIDATE PHOSPHATASE APP1"/>
    <property type="match status" value="1"/>
</dbReference>
<reference evidence="3 4" key="1">
    <citation type="journal article" date="2019" name="BMC Genomics">
        <title>Chromosome level assembly and comparative genome analysis confirm lager-brewing yeasts originated from a single hybridization.</title>
        <authorList>
            <person name="Salazar A.N."/>
            <person name="Gorter de Vries A.R."/>
            <person name="van den Broek M."/>
            <person name="Brouwers N."/>
            <person name="de la Torre Cortes P."/>
            <person name="Kuijpers N.G.A."/>
            <person name="Daran J.G."/>
            <person name="Abeel T."/>
        </authorList>
    </citation>
    <scope>NUCLEOTIDE SEQUENCE [LARGE SCALE GENOMIC DNA]</scope>
    <source>
        <strain evidence="3 4">CBS 1483</strain>
    </source>
</reference>
<dbReference type="AlphaFoldDB" id="A0A6C1EEZ5"/>
<accession>A0A6C1EEZ5</accession>
<dbReference type="EMBL" id="CP049011">
    <property type="protein sequence ID" value="QID87685.1"/>
    <property type="molecule type" value="Genomic_DNA"/>
</dbReference>
<dbReference type="InterPro" id="IPR052935">
    <property type="entry name" value="Mg2+_PAP"/>
</dbReference>
<dbReference type="InterPro" id="IPR017210">
    <property type="entry name" value="APP1"/>
</dbReference>
<organism evidence="3 4">
    <name type="scientific">Saccharomyces pastorianus</name>
    <name type="common">Lager yeast</name>
    <name type="synonym">Saccharomyces cerevisiae x Saccharomyces eubayanus</name>
    <dbReference type="NCBI Taxonomy" id="27292"/>
    <lineage>
        <taxon>Eukaryota</taxon>
        <taxon>Fungi</taxon>
        <taxon>Dikarya</taxon>
        <taxon>Ascomycota</taxon>
        <taxon>Saccharomycotina</taxon>
        <taxon>Saccharomycetes</taxon>
        <taxon>Saccharomycetales</taxon>
        <taxon>Saccharomycetaceae</taxon>
        <taxon>Saccharomyces</taxon>
    </lineage>
</organism>
<evidence type="ECO:0000256" key="1">
    <source>
        <dbReference type="SAM" id="MobiDB-lite"/>
    </source>
</evidence>
<protein>
    <submittedName>
        <fullName evidence="3">Actin patch protein</fullName>
    </submittedName>
</protein>
<dbReference type="Proteomes" id="UP000501346">
    <property type="component" value="Chromosome SeXIV"/>
</dbReference>
<dbReference type="InterPro" id="IPR019236">
    <property type="entry name" value="APP1_cat"/>
</dbReference>
<evidence type="ECO:0000313" key="4">
    <source>
        <dbReference type="Proteomes" id="UP000501346"/>
    </source>
</evidence>
<feature type="region of interest" description="Disordered" evidence="1">
    <location>
        <begin position="1"/>
        <end position="27"/>
    </location>
</feature>